<dbReference type="AlphaFoldDB" id="A0A845AXW8"/>
<accession>A0A845AXW8</accession>
<keyword evidence="1" id="KW-0472">Membrane</keyword>
<name>A0A845AXW8_9SPHN</name>
<keyword evidence="4" id="KW-1185">Reference proteome</keyword>
<keyword evidence="1" id="KW-1133">Transmembrane helix</keyword>
<organism evidence="3 4">
    <name type="scientific">Parerythrobacter jejuensis</name>
    <dbReference type="NCBI Taxonomy" id="795812"/>
    <lineage>
        <taxon>Bacteria</taxon>
        <taxon>Pseudomonadati</taxon>
        <taxon>Pseudomonadota</taxon>
        <taxon>Alphaproteobacteria</taxon>
        <taxon>Sphingomonadales</taxon>
        <taxon>Erythrobacteraceae</taxon>
        <taxon>Parerythrobacter</taxon>
    </lineage>
</organism>
<proteinExistence type="predicted"/>
<sequence length="72" mass="6735">MKFRNVLAATAALSLAAAPAVAEASFARTAAPVEGESEAGGSGIVIGILAAAALIGGIIIAAGGSDNDPVSA</sequence>
<dbReference type="EMBL" id="WTYE01000001">
    <property type="protein sequence ID" value="MXP31608.1"/>
    <property type="molecule type" value="Genomic_DNA"/>
</dbReference>
<gene>
    <name evidence="3" type="ORF">GRI94_07210</name>
</gene>
<keyword evidence="2" id="KW-0732">Signal</keyword>
<feature type="signal peptide" evidence="2">
    <location>
        <begin position="1"/>
        <end position="22"/>
    </location>
</feature>
<feature type="chain" id="PRO_5032383831" evidence="2">
    <location>
        <begin position="23"/>
        <end position="72"/>
    </location>
</feature>
<dbReference type="RefSeq" id="WP_160779032.1">
    <property type="nucleotide sequence ID" value="NZ_BAAAZF010000001.1"/>
</dbReference>
<feature type="transmembrane region" description="Helical" evidence="1">
    <location>
        <begin position="40"/>
        <end position="62"/>
    </location>
</feature>
<dbReference type="Proteomes" id="UP000446786">
    <property type="component" value="Unassembled WGS sequence"/>
</dbReference>
<reference evidence="3 4" key="1">
    <citation type="submission" date="2019-12" db="EMBL/GenBank/DDBJ databases">
        <title>Genomic-based taxomic classification of the family Erythrobacteraceae.</title>
        <authorList>
            <person name="Xu L."/>
        </authorList>
    </citation>
    <scope>NUCLEOTIDE SEQUENCE [LARGE SCALE GENOMIC DNA]</scope>
    <source>
        <strain evidence="3 4">JCM 16677</strain>
    </source>
</reference>
<protein>
    <submittedName>
        <fullName evidence="3">Uncharacterized protein</fullName>
    </submittedName>
</protein>
<evidence type="ECO:0000313" key="4">
    <source>
        <dbReference type="Proteomes" id="UP000446786"/>
    </source>
</evidence>
<evidence type="ECO:0000313" key="3">
    <source>
        <dbReference type="EMBL" id="MXP31608.1"/>
    </source>
</evidence>
<evidence type="ECO:0000256" key="2">
    <source>
        <dbReference type="SAM" id="SignalP"/>
    </source>
</evidence>
<keyword evidence="1" id="KW-0812">Transmembrane</keyword>
<evidence type="ECO:0000256" key="1">
    <source>
        <dbReference type="SAM" id="Phobius"/>
    </source>
</evidence>
<comment type="caution">
    <text evidence="3">The sequence shown here is derived from an EMBL/GenBank/DDBJ whole genome shotgun (WGS) entry which is preliminary data.</text>
</comment>